<comment type="caution">
    <text evidence="1">The sequence shown here is derived from an EMBL/GenBank/DDBJ whole genome shotgun (WGS) entry which is preliminary data.</text>
</comment>
<protein>
    <submittedName>
        <fullName evidence="1">Uncharacterized protein</fullName>
    </submittedName>
</protein>
<gene>
    <name evidence="1" type="ORF">R3W88_014419</name>
</gene>
<organism evidence="1 2">
    <name type="scientific">Solanum pinnatisectum</name>
    <name type="common">tansyleaf nightshade</name>
    <dbReference type="NCBI Taxonomy" id="50273"/>
    <lineage>
        <taxon>Eukaryota</taxon>
        <taxon>Viridiplantae</taxon>
        <taxon>Streptophyta</taxon>
        <taxon>Embryophyta</taxon>
        <taxon>Tracheophyta</taxon>
        <taxon>Spermatophyta</taxon>
        <taxon>Magnoliopsida</taxon>
        <taxon>eudicotyledons</taxon>
        <taxon>Gunneridae</taxon>
        <taxon>Pentapetalae</taxon>
        <taxon>asterids</taxon>
        <taxon>lamiids</taxon>
        <taxon>Solanales</taxon>
        <taxon>Solanaceae</taxon>
        <taxon>Solanoideae</taxon>
        <taxon>Solaneae</taxon>
        <taxon>Solanum</taxon>
    </lineage>
</organism>
<name>A0AAV9KRK2_9SOLN</name>
<keyword evidence="2" id="KW-1185">Reference proteome</keyword>
<evidence type="ECO:0000313" key="2">
    <source>
        <dbReference type="Proteomes" id="UP001311915"/>
    </source>
</evidence>
<reference evidence="1 2" key="1">
    <citation type="submission" date="2023-10" db="EMBL/GenBank/DDBJ databases">
        <title>Genome-Wide Identification Analysis in wild type Solanum Pinnatisectum Reveals Some Genes Defensing Phytophthora Infestans.</title>
        <authorList>
            <person name="Sun C."/>
        </authorList>
    </citation>
    <scope>NUCLEOTIDE SEQUENCE [LARGE SCALE GENOMIC DNA]</scope>
    <source>
        <strain evidence="1">LQN</strain>
        <tissue evidence="1">Leaf</tissue>
    </source>
</reference>
<dbReference type="EMBL" id="JAWPEI010000009">
    <property type="protein sequence ID" value="KAK4716081.1"/>
    <property type="molecule type" value="Genomic_DNA"/>
</dbReference>
<sequence length="297" mass="33190">MLVESSKKCRRTGKSLVCSPKTPIVLHTDEEDAESVHSSTPPPSQTLTKNEIKFLAIGKEAYFKSKTVLRGKTIRSEIREISTTKEENYVLTSKFTQGRVIILPMKVLKGEMSSFHKLVFEVVHKGILPRGERSHEASFRDMGIGNALENIDPIDWPSLMIKHMARVVDPKKPHQLAYGNLLTTVFREFRVPLKEGRLLNRNDMLTRSTLAECNLLDAAEQVHAVPLHVAGLVASLLNELNVAKAQNEELRADSQGEVSRLKDQLIKQQLDNNALMDHMLQVLTSSSTHPNPSSSAL</sequence>
<dbReference type="Proteomes" id="UP001311915">
    <property type="component" value="Unassembled WGS sequence"/>
</dbReference>
<proteinExistence type="predicted"/>
<accession>A0AAV9KRK2</accession>
<dbReference type="AlphaFoldDB" id="A0AAV9KRK2"/>
<evidence type="ECO:0000313" key="1">
    <source>
        <dbReference type="EMBL" id="KAK4716081.1"/>
    </source>
</evidence>